<organism evidence="3 4">
    <name type="scientific">Frigoriglobus tundricola</name>
    <dbReference type="NCBI Taxonomy" id="2774151"/>
    <lineage>
        <taxon>Bacteria</taxon>
        <taxon>Pseudomonadati</taxon>
        <taxon>Planctomycetota</taxon>
        <taxon>Planctomycetia</taxon>
        <taxon>Gemmatales</taxon>
        <taxon>Gemmataceae</taxon>
        <taxon>Frigoriglobus</taxon>
    </lineage>
</organism>
<gene>
    <name evidence="3" type="ORF">FTUN_6437</name>
</gene>
<name>A0A6M5Z0V7_9BACT</name>
<dbReference type="EMBL" id="CP053452">
    <property type="protein sequence ID" value="QJW98842.1"/>
    <property type="molecule type" value="Genomic_DNA"/>
</dbReference>
<dbReference type="Proteomes" id="UP000503447">
    <property type="component" value="Chromosome"/>
</dbReference>
<proteinExistence type="predicted"/>
<evidence type="ECO:0000313" key="4">
    <source>
        <dbReference type="Proteomes" id="UP000503447"/>
    </source>
</evidence>
<dbReference type="RefSeq" id="WP_171473924.1">
    <property type="nucleotide sequence ID" value="NZ_CP053452.2"/>
</dbReference>
<dbReference type="Pfam" id="PF07811">
    <property type="entry name" value="TadE"/>
    <property type="match status" value="1"/>
</dbReference>
<evidence type="ECO:0000256" key="1">
    <source>
        <dbReference type="SAM" id="Phobius"/>
    </source>
</evidence>
<keyword evidence="1" id="KW-1133">Transmembrane helix</keyword>
<accession>A0A6M5Z0V7</accession>
<dbReference type="InterPro" id="IPR012495">
    <property type="entry name" value="TadE-like_dom"/>
</dbReference>
<keyword evidence="4" id="KW-1185">Reference proteome</keyword>
<keyword evidence="1" id="KW-0812">Transmembrane</keyword>
<feature type="domain" description="TadE-like" evidence="2">
    <location>
        <begin position="11"/>
        <end position="54"/>
    </location>
</feature>
<dbReference type="KEGG" id="ftj:FTUN_6437"/>
<keyword evidence="1" id="KW-0472">Membrane</keyword>
<evidence type="ECO:0000259" key="2">
    <source>
        <dbReference type="Pfam" id="PF07811"/>
    </source>
</evidence>
<sequence length="174" mass="18730">MLRRRSHARKGVAAAEVAVISAFLLVPLVIGVWEVGRLVQVTQIVSNSARAGARLAAQGTTITSSGSTTQVMISGTAPDVTDTVYQYLIGAGLTNLQASDVTVTFTFLPPNSNGATQPYQGLKGQPFTVQVTIPWNKVRWVNLGIINPTTVTYTAYWQMMVDDTFTVNATLPSW</sequence>
<evidence type="ECO:0000313" key="3">
    <source>
        <dbReference type="EMBL" id="QJW98842.1"/>
    </source>
</evidence>
<feature type="transmembrane region" description="Helical" evidence="1">
    <location>
        <begin position="12"/>
        <end position="33"/>
    </location>
</feature>
<dbReference type="AlphaFoldDB" id="A0A6M5Z0V7"/>
<reference evidence="4" key="1">
    <citation type="submission" date="2020-05" db="EMBL/GenBank/DDBJ databases">
        <title>Frigoriglobus tundricola gen. nov., sp. nov., a psychrotolerant cellulolytic planctomycete of the family Gemmataceae with two divergent copies of 16S rRNA gene.</title>
        <authorList>
            <person name="Kulichevskaya I.S."/>
            <person name="Ivanova A.A."/>
            <person name="Naumoff D.G."/>
            <person name="Beletsky A.V."/>
            <person name="Rijpstra W.I.C."/>
            <person name="Sinninghe Damste J.S."/>
            <person name="Mardanov A.V."/>
            <person name="Ravin N.V."/>
            <person name="Dedysh S.N."/>
        </authorList>
    </citation>
    <scope>NUCLEOTIDE SEQUENCE [LARGE SCALE GENOMIC DNA]</scope>
    <source>
        <strain evidence="4">PL17</strain>
    </source>
</reference>
<protein>
    <recommendedName>
        <fullName evidence="2">TadE-like domain-containing protein</fullName>
    </recommendedName>
</protein>